<proteinExistence type="predicted"/>
<sequence length="531" mass="60482">MSAQPTEQQLPSNTPSSTQQQQQQTTEPQIPTCTSAASVSPSPHSGSLPPPTFKATPLYTIDLNTPPRQRWQPIVREYLNQMKPLKEYIDKMAQEQAGWFGPLGMKISGWASQQLLTTVSDSIVEELKGIAEITQPAFGLSYSDLLNLNLGYNFLAMCSSIAVKEFINNSNNNKNSSSSSEPSASTTSISSENSALEGVYHLRNLDWDLEIAEPFRNLTIDVEFVRGSELIYRATTWVGFNGFLTGMRYRQFSVASDINKNNTTSVTATPFSISLNYRKNKGSNEIVGFVKNVLAGFMNYYPAEYLIRKLLEEADSLETALRWIDHYPIMAPCYLVVCGEEDAYLLSKTRTSDLNRLQLNREMKKMMDHPTQQQQQQQPTEQHSPTKLPQQQPPQRAFLVQTNIDHWEKSVDPEWAGEDLLLHNALDRKCAAQAFLSQHIQDFSQLKLVENTTQEQLSKQLYNSQLMSNNIHFRNIPFNTPYFNFLMQCISNYPNCNQETVYQVICNPKNNFYFSRIIYNPPTDPSNNYLY</sequence>
<dbReference type="Gene3D" id="3.60.60.10">
    <property type="entry name" value="Penicillin V Acylase, Chain A"/>
    <property type="match status" value="1"/>
</dbReference>
<comment type="caution">
    <text evidence="4">The sequence shown here is derived from an EMBL/GenBank/DDBJ whole genome shotgun (WGS) entry which is preliminary data.</text>
</comment>
<protein>
    <recommendedName>
        <fullName evidence="1">ceramidase</fullName>
        <ecNumber evidence="1">3.5.1.23</ecNumber>
    </recommendedName>
</protein>
<feature type="domain" description="Acid ceramidase N-terminal" evidence="3">
    <location>
        <begin position="55"/>
        <end position="94"/>
    </location>
</feature>
<dbReference type="AlphaFoldDB" id="A0A6A5BBZ7"/>
<dbReference type="OMA" id="FLLREVM"/>
<dbReference type="RefSeq" id="XP_044556350.1">
    <property type="nucleotide sequence ID" value="XM_044713860.1"/>
</dbReference>
<dbReference type="EC" id="3.5.1.23" evidence="1"/>
<evidence type="ECO:0000259" key="3">
    <source>
        <dbReference type="Pfam" id="PF15508"/>
    </source>
</evidence>
<dbReference type="OrthoDB" id="5273684at2759"/>
<accession>A0A6A5BBZ7</accession>
<reference evidence="4 5" key="1">
    <citation type="journal article" date="2019" name="Sci. Rep.">
        <title>Nanopore sequencing improves the draft genome of the human pathogenic amoeba Naegleria fowleri.</title>
        <authorList>
            <person name="Liechti N."/>
            <person name="Schurch N."/>
            <person name="Bruggmann R."/>
            <person name="Wittwer M."/>
        </authorList>
    </citation>
    <scope>NUCLEOTIDE SEQUENCE [LARGE SCALE GENOMIC DNA]</scope>
    <source>
        <strain evidence="4 5">ATCC 30894</strain>
    </source>
</reference>
<dbReference type="Proteomes" id="UP000444721">
    <property type="component" value="Unassembled WGS sequence"/>
</dbReference>
<evidence type="ECO:0000256" key="2">
    <source>
        <dbReference type="SAM" id="MobiDB-lite"/>
    </source>
</evidence>
<feature type="compositionally biased region" description="Low complexity" evidence="2">
    <location>
        <begin position="8"/>
        <end position="47"/>
    </location>
</feature>
<dbReference type="VEuPathDB" id="AmoebaDB:NF0093010"/>
<dbReference type="PANTHER" id="PTHR28583">
    <property type="entry name" value="ACID AMIDASE"/>
    <property type="match status" value="1"/>
</dbReference>
<dbReference type="PANTHER" id="PTHR28583:SF1">
    <property type="entry name" value="ACID CERAMIDASE"/>
    <property type="match status" value="1"/>
</dbReference>
<gene>
    <name evidence="4" type="ORF">FDP41_009857</name>
</gene>
<evidence type="ECO:0000313" key="4">
    <source>
        <dbReference type="EMBL" id="KAF0971634.1"/>
    </source>
</evidence>
<feature type="compositionally biased region" description="Polar residues" evidence="2">
    <location>
        <begin position="379"/>
        <end position="393"/>
    </location>
</feature>
<keyword evidence="5" id="KW-1185">Reference proteome</keyword>
<feature type="region of interest" description="Disordered" evidence="2">
    <location>
        <begin position="366"/>
        <end position="393"/>
    </location>
</feature>
<dbReference type="EMBL" id="VFQX01000074">
    <property type="protein sequence ID" value="KAF0971634.1"/>
    <property type="molecule type" value="Genomic_DNA"/>
</dbReference>
<organism evidence="4 5">
    <name type="scientific">Naegleria fowleri</name>
    <name type="common">Brain eating amoeba</name>
    <dbReference type="NCBI Taxonomy" id="5763"/>
    <lineage>
        <taxon>Eukaryota</taxon>
        <taxon>Discoba</taxon>
        <taxon>Heterolobosea</taxon>
        <taxon>Tetramitia</taxon>
        <taxon>Eutetramitia</taxon>
        <taxon>Vahlkampfiidae</taxon>
        <taxon>Naegleria</taxon>
    </lineage>
</organism>
<dbReference type="VEuPathDB" id="AmoebaDB:NfTy_080710"/>
<dbReference type="Pfam" id="PF15508">
    <property type="entry name" value="NAAA-beta"/>
    <property type="match status" value="1"/>
</dbReference>
<evidence type="ECO:0000256" key="1">
    <source>
        <dbReference type="ARBA" id="ARBA00011891"/>
    </source>
</evidence>
<dbReference type="InterPro" id="IPR029130">
    <property type="entry name" value="Acid_ceramidase_N"/>
</dbReference>
<dbReference type="VEuPathDB" id="AmoebaDB:FDP41_009857"/>
<evidence type="ECO:0000313" key="5">
    <source>
        <dbReference type="Proteomes" id="UP000444721"/>
    </source>
</evidence>
<feature type="region of interest" description="Disordered" evidence="2">
    <location>
        <begin position="1"/>
        <end position="53"/>
    </location>
</feature>
<dbReference type="GO" id="GO:0017040">
    <property type="term" value="F:N-acylsphingosine amidohydrolase activity"/>
    <property type="evidence" value="ECO:0007669"/>
    <property type="project" value="UniProtKB-EC"/>
</dbReference>
<dbReference type="GeneID" id="68117072"/>
<name>A0A6A5BBZ7_NAEFO</name>